<dbReference type="PATRIC" id="fig|1398.26.peg.662"/>
<protein>
    <submittedName>
        <fullName evidence="1">Uncharacterized protein</fullName>
    </submittedName>
</protein>
<dbReference type="EMBL" id="LQYG01000083">
    <property type="protein sequence ID" value="KYC60803.1"/>
    <property type="molecule type" value="Genomic_DNA"/>
</dbReference>
<evidence type="ECO:0000313" key="1">
    <source>
        <dbReference type="EMBL" id="KYC60803.1"/>
    </source>
</evidence>
<comment type="caution">
    <text evidence="1">The sequence shown here is derived from an EMBL/GenBank/DDBJ whole genome shotgun (WGS) entry which is preliminary data.</text>
</comment>
<evidence type="ECO:0000313" key="2">
    <source>
        <dbReference type="Proteomes" id="UP000075288"/>
    </source>
</evidence>
<reference evidence="1 2" key="1">
    <citation type="submission" date="2016-01" db="EMBL/GenBank/DDBJ databases">
        <title>Genome Sequences of Twelve Sporeforming Bacillus Species Isolated from Foods.</title>
        <authorList>
            <person name="Berendsen E.M."/>
            <person name="Wells-Bennik M.H."/>
            <person name="Krawcyk A.O."/>
            <person name="De Jong A."/>
            <person name="Holsappel S."/>
            <person name="Eijlander R.T."/>
            <person name="Kuipers O.P."/>
        </authorList>
    </citation>
    <scope>NUCLEOTIDE SEQUENCE [LARGE SCALE GENOMIC DNA]</scope>
    <source>
        <strain evidence="1 2">B4098</strain>
    </source>
</reference>
<dbReference type="Proteomes" id="UP000075288">
    <property type="component" value="Unassembled WGS sequence"/>
</dbReference>
<organism evidence="1 2">
    <name type="scientific">Heyndrickxia coagulans</name>
    <name type="common">Weizmannia coagulans</name>
    <dbReference type="NCBI Taxonomy" id="1398"/>
    <lineage>
        <taxon>Bacteria</taxon>
        <taxon>Bacillati</taxon>
        <taxon>Bacillota</taxon>
        <taxon>Bacilli</taxon>
        <taxon>Bacillales</taxon>
        <taxon>Bacillaceae</taxon>
        <taxon>Heyndrickxia</taxon>
    </lineage>
</organism>
<proteinExistence type="predicted"/>
<gene>
    <name evidence="1" type="ORF">B4098_3047</name>
</gene>
<accession>A0A150JU36</accession>
<dbReference type="AlphaFoldDB" id="A0A150JU36"/>
<name>A0A150JU36_HEYCO</name>
<sequence>MKAKSKETFPCFLFCLFLAKKAGQAGSLSPAGAKGPKDCFFITYSLSVLL</sequence>